<proteinExistence type="predicted"/>
<sequence>MQHLVTFHAEFQIRANTGNHAATAYVDLPEKEEKSVIKRLVSYSTALSDILLLLSIFTGRDVFTVDNASGGGSHRIIIADPRVYDWGGVLITSIPYKNRPITDDEPNGYNIGFEEGLNQVYALIRSEDWQHKYDKGHYLVLANMAFRCQPLETAFIQCWTIWEHLFTLHNKRWLSDEQITRLNAAEKIAFLLVEYALRGEINKSEKERINSLAKIRNRLVHFGHFPESGSVYRAAVLFIRLSEFIIAKTLGLAPSNVFNTME</sequence>
<accession>X1AY92</accession>
<feature type="non-terminal residue" evidence="1">
    <location>
        <position position="262"/>
    </location>
</feature>
<reference evidence="1" key="1">
    <citation type="journal article" date="2014" name="Front. Microbiol.">
        <title>High frequency of phylogenetically diverse reductive dehalogenase-homologous genes in deep subseafloor sedimentary metagenomes.</title>
        <authorList>
            <person name="Kawai M."/>
            <person name="Futagami T."/>
            <person name="Toyoda A."/>
            <person name="Takaki Y."/>
            <person name="Nishi S."/>
            <person name="Hori S."/>
            <person name="Arai W."/>
            <person name="Tsubouchi T."/>
            <person name="Morono Y."/>
            <person name="Uchiyama I."/>
            <person name="Ito T."/>
            <person name="Fujiyama A."/>
            <person name="Inagaki F."/>
            <person name="Takami H."/>
        </authorList>
    </citation>
    <scope>NUCLEOTIDE SEQUENCE</scope>
    <source>
        <strain evidence="1">Expedition CK06-06</strain>
    </source>
</reference>
<gene>
    <name evidence="1" type="ORF">S01H4_31007</name>
</gene>
<name>X1AY92_9ZZZZ</name>
<dbReference type="AlphaFoldDB" id="X1AY92"/>
<evidence type="ECO:0008006" key="2">
    <source>
        <dbReference type="Google" id="ProtNLM"/>
    </source>
</evidence>
<organism evidence="1">
    <name type="scientific">marine sediment metagenome</name>
    <dbReference type="NCBI Taxonomy" id="412755"/>
    <lineage>
        <taxon>unclassified sequences</taxon>
        <taxon>metagenomes</taxon>
        <taxon>ecological metagenomes</taxon>
    </lineage>
</organism>
<comment type="caution">
    <text evidence="1">The sequence shown here is derived from an EMBL/GenBank/DDBJ whole genome shotgun (WGS) entry which is preliminary data.</text>
</comment>
<dbReference type="EMBL" id="BART01016059">
    <property type="protein sequence ID" value="GAG77073.1"/>
    <property type="molecule type" value="Genomic_DNA"/>
</dbReference>
<evidence type="ECO:0000313" key="1">
    <source>
        <dbReference type="EMBL" id="GAG77073.1"/>
    </source>
</evidence>
<protein>
    <recommendedName>
        <fullName evidence="2">Apea-like HEPN domain-containing protein</fullName>
    </recommendedName>
</protein>